<sequence>MHVFFHRHKPLLERPFRKVLLILIWNLVDQQKMITKLWGQPISKNLYRLVLWLSFVKVSFFLKSHILDTP</sequence>
<evidence type="ECO:0000313" key="2">
    <source>
        <dbReference type="Proteomes" id="UP000229839"/>
    </source>
</evidence>
<comment type="caution">
    <text evidence="1">The sequence shown here is derived from an EMBL/GenBank/DDBJ whole genome shotgun (WGS) entry which is preliminary data.</text>
</comment>
<proteinExistence type="predicted"/>
<dbReference type="Proteomes" id="UP000229839">
    <property type="component" value="Unassembled WGS sequence"/>
</dbReference>
<protein>
    <submittedName>
        <fullName evidence="1">Uncharacterized protein</fullName>
    </submittedName>
</protein>
<gene>
    <name evidence="1" type="ORF">CER18_04285</name>
</gene>
<reference evidence="1 2" key="1">
    <citation type="submission" date="2017-06" db="EMBL/GenBank/DDBJ databases">
        <title>Draft genome of Bartonella tribocorum strain L103, isolated from a rodent in Laos.</title>
        <authorList>
            <person name="Hadjadj L."/>
            <person name="Jiyipong T."/>
            <person name="Morand S."/>
            <person name="Diene S.M."/>
            <person name="Rolain J.-M."/>
        </authorList>
    </citation>
    <scope>NUCLEOTIDE SEQUENCE [LARGE SCALE GENOMIC DNA]</scope>
    <source>
        <strain evidence="1 2">L103</strain>
    </source>
</reference>
<dbReference type="EMBL" id="NJGE01000007">
    <property type="protein sequence ID" value="PIT69237.1"/>
    <property type="molecule type" value="Genomic_DNA"/>
</dbReference>
<dbReference type="AlphaFoldDB" id="A0A2M6USY4"/>
<accession>A0A2M6USY4</accession>
<evidence type="ECO:0000313" key="1">
    <source>
        <dbReference type="EMBL" id="PIT69237.1"/>
    </source>
</evidence>
<name>A0A2M6USY4_9HYPH</name>
<organism evidence="1 2">
    <name type="scientific">Bartonella tribocorum</name>
    <dbReference type="NCBI Taxonomy" id="85701"/>
    <lineage>
        <taxon>Bacteria</taxon>
        <taxon>Pseudomonadati</taxon>
        <taxon>Pseudomonadota</taxon>
        <taxon>Alphaproteobacteria</taxon>
        <taxon>Hyphomicrobiales</taxon>
        <taxon>Bartonellaceae</taxon>
        <taxon>Bartonella</taxon>
    </lineage>
</organism>